<accession>A0ABR8CZJ5</accession>
<dbReference type="InterPro" id="IPR036249">
    <property type="entry name" value="Thioredoxin-like_sf"/>
</dbReference>
<name>A0ABR8CZJ5_9NOST</name>
<reference evidence="1 2" key="1">
    <citation type="journal article" date="2020" name="ISME J.">
        <title>Comparative genomics reveals insights into cyanobacterial evolution and habitat adaptation.</title>
        <authorList>
            <person name="Chen M.Y."/>
            <person name="Teng W.K."/>
            <person name="Zhao L."/>
            <person name="Hu C.X."/>
            <person name="Zhou Y.K."/>
            <person name="Han B.P."/>
            <person name="Song L.R."/>
            <person name="Shu W.S."/>
        </authorList>
    </citation>
    <scope>NUCLEOTIDE SEQUENCE [LARGE SCALE GENOMIC DNA]</scope>
    <source>
        <strain evidence="1 2">FACHB-260</strain>
    </source>
</reference>
<protein>
    <submittedName>
        <fullName evidence="1">Sucrase ferredoxin</fullName>
    </submittedName>
</protein>
<dbReference type="CDD" id="cd03062">
    <property type="entry name" value="TRX_Fd_Sucrase"/>
    <property type="match status" value="1"/>
</dbReference>
<proteinExistence type="predicted"/>
<evidence type="ECO:0000313" key="2">
    <source>
        <dbReference type="Proteomes" id="UP000607281"/>
    </source>
</evidence>
<dbReference type="Gene3D" id="3.40.30.10">
    <property type="entry name" value="Glutaredoxin"/>
    <property type="match status" value="1"/>
</dbReference>
<dbReference type="PIRSF" id="PIRSF035042">
    <property type="entry name" value="UCP035042_thirdx"/>
    <property type="match status" value="1"/>
</dbReference>
<comment type="caution">
    <text evidence="1">The sequence shown here is derived from an EMBL/GenBank/DDBJ whole genome shotgun (WGS) entry which is preliminary data.</text>
</comment>
<dbReference type="InterPro" id="IPR010350">
    <property type="entry name" value="Aim32/Apd1-like_bac"/>
</dbReference>
<keyword evidence="2" id="KW-1185">Reference proteome</keyword>
<dbReference type="RefSeq" id="WP_190409623.1">
    <property type="nucleotide sequence ID" value="NZ_JACJRF010000083.1"/>
</dbReference>
<dbReference type="SUPFAM" id="SSF52833">
    <property type="entry name" value="Thioredoxin-like"/>
    <property type="match status" value="1"/>
</dbReference>
<dbReference type="InterPro" id="IPR009737">
    <property type="entry name" value="Aim32/Apd1-like"/>
</dbReference>
<dbReference type="Pfam" id="PF06999">
    <property type="entry name" value="Suc_Fer-like"/>
    <property type="match status" value="1"/>
</dbReference>
<organism evidence="1 2">
    <name type="scientific">Anabaena subtropica FACHB-260</name>
    <dbReference type="NCBI Taxonomy" id="2692884"/>
    <lineage>
        <taxon>Bacteria</taxon>
        <taxon>Bacillati</taxon>
        <taxon>Cyanobacteriota</taxon>
        <taxon>Cyanophyceae</taxon>
        <taxon>Nostocales</taxon>
        <taxon>Nostocaceae</taxon>
        <taxon>Anabaena</taxon>
    </lineage>
</organism>
<sequence>MSNFFCSDHTRQVGEDIIGSATDYQTYVLVECPQPWLANAFSSKWVPNNLQLLVEEVYKAKLPIRFLLIANDFTYKAESTTLLIYQKQEGLSGGYVKHEFKLSHIGEVAAVVKKWLWGKRPDFKIETDITRDILVCTHGSYDKCCARYGNSFYFHAQATISDLKLENVRIWQSTHIGGHRFAPTAIDLPEGRYYGLLDQDSFLSILKRSGDIQNLRKVYRGWGILPPAIQVLERDIMLNHGWNWFKYKVSGKIIEQSLDNNTMLGELSFEQGANSLYTYQAKLIKDHTRTINVKSSCNANQTSIVVKYAVANLWLVADNVLALSK</sequence>
<gene>
    <name evidence="1" type="ORF">H6G18_24270</name>
</gene>
<evidence type="ECO:0000313" key="1">
    <source>
        <dbReference type="EMBL" id="MBD2347220.1"/>
    </source>
</evidence>
<dbReference type="Proteomes" id="UP000607281">
    <property type="component" value="Unassembled WGS sequence"/>
</dbReference>
<dbReference type="EMBL" id="JACJRF010000083">
    <property type="protein sequence ID" value="MBD2347220.1"/>
    <property type="molecule type" value="Genomic_DNA"/>
</dbReference>